<dbReference type="OrthoDB" id="4743193at2759"/>
<accession>A0A2R6PG84</accession>
<name>A0A2R6PG84_9APHY</name>
<reference evidence="2 3" key="1">
    <citation type="submission" date="2018-02" db="EMBL/GenBank/DDBJ databases">
        <title>Genome sequence of the basidiomycete white-rot fungus Phlebia centrifuga.</title>
        <authorList>
            <person name="Granchi Z."/>
            <person name="Peng M."/>
            <person name="de Vries R.P."/>
            <person name="Hilden K."/>
            <person name="Makela M.R."/>
            <person name="Grigoriev I."/>
            <person name="Riley R."/>
        </authorList>
    </citation>
    <scope>NUCLEOTIDE SEQUENCE [LARGE SCALE GENOMIC DNA]</scope>
    <source>
        <strain evidence="2 3">FBCC195</strain>
    </source>
</reference>
<dbReference type="Proteomes" id="UP000186601">
    <property type="component" value="Unassembled WGS sequence"/>
</dbReference>
<gene>
    <name evidence="2" type="ORF">PHLCEN_2v4799</name>
</gene>
<evidence type="ECO:0000313" key="2">
    <source>
        <dbReference type="EMBL" id="PSR90830.1"/>
    </source>
</evidence>
<keyword evidence="3" id="KW-1185">Reference proteome</keyword>
<dbReference type="InterPro" id="IPR046496">
    <property type="entry name" value="DUF6589"/>
</dbReference>
<dbReference type="STRING" id="98765.A0A2R6PG84"/>
<evidence type="ECO:0000259" key="1">
    <source>
        <dbReference type="Pfam" id="PF20231"/>
    </source>
</evidence>
<comment type="caution">
    <text evidence="2">The sequence shown here is derived from an EMBL/GenBank/DDBJ whole genome shotgun (WGS) entry which is preliminary data.</text>
</comment>
<organism evidence="2 3">
    <name type="scientific">Hermanssonia centrifuga</name>
    <dbReference type="NCBI Taxonomy" id="98765"/>
    <lineage>
        <taxon>Eukaryota</taxon>
        <taxon>Fungi</taxon>
        <taxon>Dikarya</taxon>
        <taxon>Basidiomycota</taxon>
        <taxon>Agaricomycotina</taxon>
        <taxon>Agaricomycetes</taxon>
        <taxon>Polyporales</taxon>
        <taxon>Meruliaceae</taxon>
        <taxon>Hermanssonia</taxon>
    </lineage>
</organism>
<evidence type="ECO:0000313" key="3">
    <source>
        <dbReference type="Proteomes" id="UP000186601"/>
    </source>
</evidence>
<dbReference type="Pfam" id="PF20231">
    <property type="entry name" value="DUF6589"/>
    <property type="match status" value="1"/>
</dbReference>
<dbReference type="EMBL" id="MLYV02000489">
    <property type="protein sequence ID" value="PSR90830.1"/>
    <property type="molecule type" value="Genomic_DNA"/>
</dbReference>
<proteinExistence type="predicted"/>
<sequence>MNNKMLSLLNDISTLLNEHRCTLSDVILLLLNPATVHSLSGDLVSSSGRILRAFKAHPASCDDTSSFANEAVLDIYDRELTKLTSADEGWHFNASKAALEQLSQFHLEDMAQRKEKAAPQLFSLLNRLLAAAKPEGGMHGDLGEGSADLEVEDELDDLGDAEYTTLSKEADGVSAEKLRKQHEDIRRIKVIDMLARMGLTVSVRSIHRSLDSLIIEAASNIRTIGQTLTAAYCYDNFDVDLKPSVPTVEKSGNTLKHLTSSLVFPLQHGTTAEDLKCSDLLWKKSSNNPKAISTSRKPWTNLLTLHADTRIKDEHGLTARDRFNAYKFLYDLCHFGPPEFRVYQKDIKPPEILEQIPVVKTPMTPLCATRDNNSEISGNIETIRHILEQAGLGVPGWESGDRATTDTSEYVLLFHGDLGTGEKLESALEWRGADYTPASRLQNIIFVLGGFHLKMACFEGCWRVFIKPDEGRDDSTSVMSDVAVIRERETGVIASKPGYRRTVQVVQHVGIGRRLDCYRAEANKRNIAHITLEDYAASKPSFVELQDMARYLALNYVGRGDVIHDLRRKPIKERDQHFENALIVNQYFLLCEELTYAMNFGDIKRFETCFLPWIFIFKALDICGDFWLE</sequence>
<protein>
    <recommendedName>
        <fullName evidence="1">DUF6589 domain-containing protein</fullName>
    </recommendedName>
</protein>
<dbReference type="AlphaFoldDB" id="A0A2R6PG84"/>
<feature type="domain" description="DUF6589" evidence="1">
    <location>
        <begin position="307"/>
        <end position="619"/>
    </location>
</feature>